<name>A0A2J7QVA7_9NEOP</name>
<dbReference type="GO" id="GO:0098813">
    <property type="term" value="P:nuclear chromosome segregation"/>
    <property type="evidence" value="ECO:0007669"/>
    <property type="project" value="UniProtKB-ARBA"/>
</dbReference>
<evidence type="ECO:0000256" key="4">
    <source>
        <dbReference type="ARBA" id="ARBA00022777"/>
    </source>
</evidence>
<sequence length="835" mass="92315">MYGQYGHSGLFSGCDGNSSHSESLSFPGANSKSKKKRVPLLGKTRRTSQPVPILPLLTALKAMAEDEKSDNAHEDFGSDISLMSLPSDGGGATLRMNSFPQYSDKEVIENLGGQLHSNTGSQACLELTSNSICMQETQVSSQDLKCHEVRPEELENVVPESLAVDQISEVYEASKYVNNPEKNFISESKSSSHSEHLPAGSLLINQQQERIVKNNNSSKNIGTLLGQKAKAMEPHHGKVSVSTASCVKKEDEKFYMGPPLMCSSLQTHKGGVLRNIINHKDTLNSKIKSIDVRGTPKNMQASEENVKQIDVSNKENDVGLFSSESAAYNITNAKHGPSCNNSNLLQTSKERDFQVLARKGVAMEKQLDEKVTPCMLSGNLNMVDTIPPVDNIQHVRRNIQVNDKISKLKSAELDINKENDFRSSVRKNIITEKQIHEPVVDGCALFHKVNVKESTPSFDDVIPGKQAHQIDKVHSQPGSLNKLHSEAVKECLAENIRDPSLMPTLGPSTVERTAAAQGDLKMQPDASLHLVYKQDQNVPLKLVEKQDNYITVNGKGYRVQKLLGRGGSSQVFKVLDPSTMQELAVKCVNLSVAEPSIAQGYLNEIALLRRLQGSETVISMTDFEYAEEKQMLYVVMEKGETDLSRLIKTISKTNQIHIITILYYWVEILRAVKNIHENGVIHSDLKPANFLLVGGRMKLIDFGIASSIQNDMTSVFKDAQAGTFNYMSPEAIQATHSTNGNQSGFKISYKSDIWSLGCILYNLLYGKTPFQHIVQPWAKAAAITNPDHVIDFSNTRNDCPPVLLKAVQLCLIYDPKKRPTAAELLELPYINYNVV</sequence>
<dbReference type="InterPro" id="IPR000719">
    <property type="entry name" value="Prot_kinase_dom"/>
</dbReference>
<keyword evidence="1" id="KW-0723">Serine/threonine-protein kinase</keyword>
<reference evidence="9 10" key="1">
    <citation type="submission" date="2017-12" db="EMBL/GenBank/DDBJ databases">
        <title>Hemimetabolous genomes reveal molecular basis of termite eusociality.</title>
        <authorList>
            <person name="Harrison M.C."/>
            <person name="Jongepier E."/>
            <person name="Robertson H.M."/>
            <person name="Arning N."/>
            <person name="Bitard-Feildel T."/>
            <person name="Chao H."/>
            <person name="Childers C.P."/>
            <person name="Dinh H."/>
            <person name="Doddapaneni H."/>
            <person name="Dugan S."/>
            <person name="Gowin J."/>
            <person name="Greiner C."/>
            <person name="Han Y."/>
            <person name="Hu H."/>
            <person name="Hughes D.S.T."/>
            <person name="Huylmans A.-K."/>
            <person name="Kemena C."/>
            <person name="Kremer L.P.M."/>
            <person name="Lee S.L."/>
            <person name="Lopez-Ezquerra A."/>
            <person name="Mallet L."/>
            <person name="Monroy-Kuhn J.M."/>
            <person name="Moser A."/>
            <person name="Murali S.C."/>
            <person name="Muzny D.M."/>
            <person name="Otani S."/>
            <person name="Piulachs M.-D."/>
            <person name="Poelchau M."/>
            <person name="Qu J."/>
            <person name="Schaub F."/>
            <person name="Wada-Katsumata A."/>
            <person name="Worley K.C."/>
            <person name="Xie Q."/>
            <person name="Ylla G."/>
            <person name="Poulsen M."/>
            <person name="Gibbs R.A."/>
            <person name="Schal C."/>
            <person name="Richards S."/>
            <person name="Belles X."/>
            <person name="Korb J."/>
            <person name="Bornberg-Bauer E."/>
        </authorList>
    </citation>
    <scope>NUCLEOTIDE SEQUENCE [LARGE SCALE GENOMIC DNA]</scope>
    <source>
        <tissue evidence="9">Whole body</tissue>
    </source>
</reference>
<evidence type="ECO:0000256" key="5">
    <source>
        <dbReference type="ARBA" id="ARBA00022840"/>
    </source>
</evidence>
<feature type="region of interest" description="Disordered" evidence="7">
    <location>
        <begin position="21"/>
        <end position="45"/>
    </location>
</feature>
<evidence type="ECO:0000256" key="2">
    <source>
        <dbReference type="ARBA" id="ARBA00022679"/>
    </source>
</evidence>
<dbReference type="InterPro" id="IPR017441">
    <property type="entry name" value="Protein_kinase_ATP_BS"/>
</dbReference>
<dbReference type="PANTHER" id="PTHR22974:SF21">
    <property type="entry name" value="DUAL SPECIFICITY PROTEIN KINASE TTK"/>
    <property type="match status" value="1"/>
</dbReference>
<evidence type="ECO:0000313" key="9">
    <source>
        <dbReference type="EMBL" id="PNF32518.1"/>
    </source>
</evidence>
<dbReference type="GO" id="GO:0033316">
    <property type="term" value="P:meiotic spindle assembly checkpoint signaling"/>
    <property type="evidence" value="ECO:0007669"/>
    <property type="project" value="TreeGrafter"/>
</dbReference>
<dbReference type="GO" id="GO:0004712">
    <property type="term" value="F:protein serine/threonine/tyrosine kinase activity"/>
    <property type="evidence" value="ECO:0007669"/>
    <property type="project" value="TreeGrafter"/>
</dbReference>
<evidence type="ECO:0000256" key="7">
    <source>
        <dbReference type="SAM" id="MobiDB-lite"/>
    </source>
</evidence>
<accession>A0A2J7QVA7</accession>
<dbReference type="PROSITE" id="PS00108">
    <property type="entry name" value="PROTEIN_KINASE_ST"/>
    <property type="match status" value="1"/>
</dbReference>
<dbReference type="STRING" id="105785.A0A2J7QVA7"/>
<dbReference type="Gene3D" id="1.10.510.10">
    <property type="entry name" value="Transferase(Phosphotransferase) domain 1"/>
    <property type="match status" value="1"/>
</dbReference>
<dbReference type="PANTHER" id="PTHR22974">
    <property type="entry name" value="MIXED LINEAGE PROTEIN KINASE"/>
    <property type="match status" value="1"/>
</dbReference>
<dbReference type="GO" id="GO:0004674">
    <property type="term" value="F:protein serine/threonine kinase activity"/>
    <property type="evidence" value="ECO:0007669"/>
    <property type="project" value="UniProtKB-KW"/>
</dbReference>
<dbReference type="Pfam" id="PF00069">
    <property type="entry name" value="Pkinase"/>
    <property type="match status" value="1"/>
</dbReference>
<gene>
    <name evidence="9" type="ORF">B7P43_G03878</name>
</gene>
<dbReference type="Gene3D" id="3.30.200.20">
    <property type="entry name" value="Phosphorylase Kinase, domain 1"/>
    <property type="match status" value="1"/>
</dbReference>
<dbReference type="PROSITE" id="PS00107">
    <property type="entry name" value="PROTEIN_KINASE_ATP"/>
    <property type="match status" value="1"/>
</dbReference>
<dbReference type="InterPro" id="IPR027084">
    <property type="entry name" value="Mps1_cat"/>
</dbReference>
<dbReference type="InParanoid" id="A0A2J7QVA7"/>
<dbReference type="SMART" id="SM00220">
    <property type="entry name" value="S_TKc"/>
    <property type="match status" value="1"/>
</dbReference>
<dbReference type="CDD" id="cd14131">
    <property type="entry name" value="PKc_Mps1"/>
    <property type="match status" value="1"/>
</dbReference>
<organism evidence="9 10">
    <name type="scientific">Cryptotermes secundus</name>
    <dbReference type="NCBI Taxonomy" id="105785"/>
    <lineage>
        <taxon>Eukaryota</taxon>
        <taxon>Metazoa</taxon>
        <taxon>Ecdysozoa</taxon>
        <taxon>Arthropoda</taxon>
        <taxon>Hexapoda</taxon>
        <taxon>Insecta</taxon>
        <taxon>Pterygota</taxon>
        <taxon>Neoptera</taxon>
        <taxon>Polyneoptera</taxon>
        <taxon>Dictyoptera</taxon>
        <taxon>Blattodea</taxon>
        <taxon>Blattoidea</taxon>
        <taxon>Termitoidae</taxon>
        <taxon>Kalotermitidae</taxon>
        <taxon>Cryptotermitinae</taxon>
        <taxon>Cryptotermes</taxon>
    </lineage>
</organism>
<dbReference type="GO" id="GO:0005634">
    <property type="term" value="C:nucleus"/>
    <property type="evidence" value="ECO:0007669"/>
    <property type="project" value="TreeGrafter"/>
</dbReference>
<dbReference type="GO" id="GO:0000776">
    <property type="term" value="C:kinetochore"/>
    <property type="evidence" value="ECO:0007669"/>
    <property type="project" value="TreeGrafter"/>
</dbReference>
<evidence type="ECO:0000259" key="8">
    <source>
        <dbReference type="PROSITE" id="PS50011"/>
    </source>
</evidence>
<evidence type="ECO:0000256" key="6">
    <source>
        <dbReference type="PROSITE-ProRule" id="PRU10141"/>
    </source>
</evidence>
<dbReference type="GO" id="GO:0007094">
    <property type="term" value="P:mitotic spindle assembly checkpoint signaling"/>
    <property type="evidence" value="ECO:0007669"/>
    <property type="project" value="TreeGrafter"/>
</dbReference>
<dbReference type="EMBL" id="NEVH01010478">
    <property type="protein sequence ID" value="PNF32518.1"/>
    <property type="molecule type" value="Genomic_DNA"/>
</dbReference>
<dbReference type="AlphaFoldDB" id="A0A2J7QVA7"/>
<dbReference type="GO" id="GO:0034501">
    <property type="term" value="P:protein localization to kinetochore"/>
    <property type="evidence" value="ECO:0007669"/>
    <property type="project" value="TreeGrafter"/>
</dbReference>
<keyword evidence="10" id="KW-1185">Reference proteome</keyword>
<keyword evidence="2" id="KW-0808">Transferase</keyword>
<protein>
    <recommendedName>
        <fullName evidence="8">Protein kinase domain-containing protein</fullName>
    </recommendedName>
</protein>
<dbReference type="InterPro" id="IPR008271">
    <property type="entry name" value="Ser/Thr_kinase_AS"/>
</dbReference>
<feature type="compositionally biased region" description="Polar residues" evidence="7">
    <location>
        <begin position="21"/>
        <end position="31"/>
    </location>
</feature>
<feature type="binding site" evidence="6">
    <location>
        <position position="586"/>
    </location>
    <ligand>
        <name>ATP</name>
        <dbReference type="ChEBI" id="CHEBI:30616"/>
    </ligand>
</feature>
<comment type="caution">
    <text evidence="9">The sequence shown here is derived from an EMBL/GenBank/DDBJ whole genome shotgun (WGS) entry which is preliminary data.</text>
</comment>
<dbReference type="PROSITE" id="PS50011">
    <property type="entry name" value="PROTEIN_KINASE_DOM"/>
    <property type="match status" value="1"/>
</dbReference>
<proteinExistence type="predicted"/>
<dbReference type="GO" id="GO:0005524">
    <property type="term" value="F:ATP binding"/>
    <property type="evidence" value="ECO:0007669"/>
    <property type="project" value="UniProtKB-UniRule"/>
</dbReference>
<evidence type="ECO:0000256" key="1">
    <source>
        <dbReference type="ARBA" id="ARBA00022527"/>
    </source>
</evidence>
<evidence type="ECO:0000313" key="10">
    <source>
        <dbReference type="Proteomes" id="UP000235965"/>
    </source>
</evidence>
<keyword evidence="5 6" id="KW-0067">ATP-binding</keyword>
<feature type="domain" description="Protein kinase" evidence="8">
    <location>
        <begin position="557"/>
        <end position="830"/>
    </location>
</feature>
<dbReference type="OrthoDB" id="20524at2759"/>
<dbReference type="FunFam" id="3.30.200.20:FF:000131">
    <property type="entry name" value="Dual specificity protein kinase TTK"/>
    <property type="match status" value="1"/>
</dbReference>
<keyword evidence="4" id="KW-0418">Kinase</keyword>
<dbReference type="Proteomes" id="UP000235965">
    <property type="component" value="Unassembled WGS sequence"/>
</dbReference>
<feature type="compositionally biased region" description="Basic residues" evidence="7">
    <location>
        <begin position="32"/>
        <end position="45"/>
    </location>
</feature>
<evidence type="ECO:0000256" key="3">
    <source>
        <dbReference type="ARBA" id="ARBA00022741"/>
    </source>
</evidence>
<dbReference type="InterPro" id="IPR011009">
    <property type="entry name" value="Kinase-like_dom_sf"/>
</dbReference>
<dbReference type="SUPFAM" id="SSF56112">
    <property type="entry name" value="Protein kinase-like (PK-like)"/>
    <property type="match status" value="1"/>
</dbReference>
<keyword evidence="3 6" id="KW-0547">Nucleotide-binding</keyword>